<comment type="similarity">
    <text evidence="1">Belongs to the outer membrane factor (OMF) (TC 1.B.17) family.</text>
</comment>
<dbReference type="SUPFAM" id="SSF56954">
    <property type="entry name" value="Outer membrane efflux proteins (OEP)"/>
    <property type="match status" value="1"/>
</dbReference>
<protein>
    <recommendedName>
        <fullName evidence="4">Efflux transporter outer membrane subunit</fullName>
    </recommendedName>
</protein>
<dbReference type="Proteomes" id="UP000389128">
    <property type="component" value="Unassembled WGS sequence"/>
</dbReference>
<organism evidence="2 3">
    <name type="scientific">Zoogloea oleivorans</name>
    <dbReference type="NCBI Taxonomy" id="1552750"/>
    <lineage>
        <taxon>Bacteria</taxon>
        <taxon>Pseudomonadati</taxon>
        <taxon>Pseudomonadota</taxon>
        <taxon>Betaproteobacteria</taxon>
        <taxon>Rhodocyclales</taxon>
        <taxon>Zoogloeaceae</taxon>
        <taxon>Zoogloea</taxon>
    </lineage>
</organism>
<evidence type="ECO:0000256" key="1">
    <source>
        <dbReference type="ARBA" id="ARBA00007613"/>
    </source>
</evidence>
<dbReference type="GO" id="GO:0015562">
    <property type="term" value="F:efflux transmembrane transporter activity"/>
    <property type="evidence" value="ECO:0007669"/>
    <property type="project" value="InterPro"/>
</dbReference>
<gene>
    <name evidence="2" type="ORF">ETQ85_21915</name>
</gene>
<dbReference type="OrthoDB" id="9770517at2"/>
<dbReference type="Gene3D" id="2.20.200.10">
    <property type="entry name" value="Outer membrane efflux proteins (OEP)"/>
    <property type="match status" value="1"/>
</dbReference>
<dbReference type="Gene3D" id="1.20.1600.10">
    <property type="entry name" value="Outer membrane efflux proteins (OEP)"/>
    <property type="match status" value="1"/>
</dbReference>
<dbReference type="PROSITE" id="PS51257">
    <property type="entry name" value="PROKAR_LIPOPROTEIN"/>
    <property type="match status" value="1"/>
</dbReference>
<accession>A0A6C2CHA9</accession>
<dbReference type="InterPro" id="IPR010131">
    <property type="entry name" value="MdtP/NodT-like"/>
</dbReference>
<proteinExistence type="inferred from homology"/>
<reference evidence="2 3" key="1">
    <citation type="submission" date="2019-01" db="EMBL/GenBank/DDBJ databases">
        <title>Zoogloea oleivorans genome sequencing and assembly.</title>
        <authorList>
            <person name="Tancsics A."/>
            <person name="Farkas M."/>
            <person name="Kriszt B."/>
            <person name="Maroti G."/>
            <person name="Horvath B."/>
        </authorList>
    </citation>
    <scope>NUCLEOTIDE SEQUENCE [LARGE SCALE GENOMIC DNA]</scope>
    <source>
        <strain evidence="2 3">Buc</strain>
    </source>
</reference>
<name>A0A6C2CHA9_9RHOO</name>
<dbReference type="EMBL" id="SDKK01000029">
    <property type="protein sequence ID" value="TYC52909.1"/>
    <property type="molecule type" value="Genomic_DNA"/>
</dbReference>
<dbReference type="RefSeq" id="WP_148581198.1">
    <property type="nucleotide sequence ID" value="NZ_SDKK01000029.1"/>
</dbReference>
<dbReference type="AlphaFoldDB" id="A0A6C2CHA9"/>
<evidence type="ECO:0008006" key="4">
    <source>
        <dbReference type="Google" id="ProtNLM"/>
    </source>
</evidence>
<dbReference type="PANTHER" id="PTHR30203">
    <property type="entry name" value="OUTER MEMBRANE CATION EFFLUX PROTEIN"/>
    <property type="match status" value="1"/>
</dbReference>
<dbReference type="PANTHER" id="PTHR30203:SF33">
    <property type="entry name" value="BLR4455 PROTEIN"/>
    <property type="match status" value="1"/>
</dbReference>
<keyword evidence="3" id="KW-1185">Reference proteome</keyword>
<comment type="caution">
    <text evidence="2">The sequence shown here is derived from an EMBL/GenBank/DDBJ whole genome shotgun (WGS) entry which is preliminary data.</text>
</comment>
<dbReference type="Pfam" id="PF02321">
    <property type="entry name" value="OEP"/>
    <property type="match status" value="2"/>
</dbReference>
<evidence type="ECO:0000313" key="2">
    <source>
        <dbReference type="EMBL" id="TYC52909.1"/>
    </source>
</evidence>
<dbReference type="InterPro" id="IPR003423">
    <property type="entry name" value="OMP_efflux"/>
</dbReference>
<evidence type="ECO:0000313" key="3">
    <source>
        <dbReference type="Proteomes" id="UP000389128"/>
    </source>
</evidence>
<sequence>MRIFTLIVTLSLGLAGCVSVTPERAKLELPAQWRFAPAQKNAVIDHTWWRNFGSEELANLVWAAQMQSLDIAAAEARIRQSEATARMVGAELWPNLGAQLDTRRSARLGGNVELADNTFGAGLAASYELDLWGRLRANRDGALASLQASAFDRDAVQLTVSAAVASTWLQSVALQERSAIGQRNLASAERLLTLVETRARTGAATSLEVARQQGLVATQRRALASVRQQAEDARTALQVLLGQTQVLETTSNRFATLSLPAIGAGLPSELLTRRPDIARAEAQLESADANVLSARAALLPSLNLDVGVVSENGKNSTLRRATAFT</sequence>